<sequence length="362" mass="40313">MIAAGMRSPRASRLVCPSPLPREIAMRRAFLILLALLCVALSAAPQADEAFARLGRGVNILGYDPMWSDPDKARFRPPLYRTIRDGGFRTVRVNLQAFAHMDADNRLDPAWLRTLDTVVAQATAAGLNVILDEHDFHPCAADAAVCRAKLLAFWSQVAPRYRQAPPSVLFEILNEPNGQMTSEAWNALLRDALRIIRRDNPTRTVVIGPASSNAYTALDRLSLPDDDPHLLVTVHYYNPFRFTHQGASWAPADIRDRTGVHWGSAADRAKLYHEFDRIAAWAQAHHRPILIGEFGTFEQAPADDRLAWTVAVVNAAEKRHFAWAYWQFEGSFGTYDIGRGVWIASLHHALVDSDSAYAGAGR</sequence>
<dbReference type="GO" id="GO:0008422">
    <property type="term" value="F:beta-glucosidase activity"/>
    <property type="evidence" value="ECO:0007669"/>
    <property type="project" value="TreeGrafter"/>
</dbReference>
<dbReference type="Gene3D" id="3.20.20.80">
    <property type="entry name" value="Glycosidases"/>
    <property type="match status" value="1"/>
</dbReference>
<dbReference type="SUPFAM" id="SSF51445">
    <property type="entry name" value="(Trans)glycosidases"/>
    <property type="match status" value="1"/>
</dbReference>
<keyword evidence="1" id="KW-0732">Signal</keyword>
<dbReference type="PROSITE" id="PS00659">
    <property type="entry name" value="GLYCOSYL_HYDROL_F5"/>
    <property type="match status" value="1"/>
</dbReference>
<comment type="similarity">
    <text evidence="4">Belongs to the glycosyl hydrolase 5 (cellulase A) family.</text>
</comment>
<keyword evidence="3 4" id="KW-0326">Glycosidase</keyword>
<dbReference type="GO" id="GO:0009251">
    <property type="term" value="P:glucan catabolic process"/>
    <property type="evidence" value="ECO:0007669"/>
    <property type="project" value="TreeGrafter"/>
</dbReference>
<feature type="domain" description="Glycoside hydrolase family 5" evidence="5">
    <location>
        <begin position="76"/>
        <end position="328"/>
    </location>
</feature>
<evidence type="ECO:0000313" key="7">
    <source>
        <dbReference type="Proteomes" id="UP000292087"/>
    </source>
</evidence>
<gene>
    <name evidence="6" type="ORF">EA656_11080</name>
</gene>
<evidence type="ECO:0000256" key="3">
    <source>
        <dbReference type="ARBA" id="ARBA00023295"/>
    </source>
</evidence>
<dbReference type="InterPro" id="IPR017853">
    <property type="entry name" value="GH"/>
</dbReference>
<evidence type="ECO:0000256" key="4">
    <source>
        <dbReference type="RuleBase" id="RU361153"/>
    </source>
</evidence>
<accession>A0A4Q8LRI1</accession>
<dbReference type="InterPro" id="IPR001547">
    <property type="entry name" value="Glyco_hydro_5"/>
</dbReference>
<dbReference type="GO" id="GO:0005576">
    <property type="term" value="C:extracellular region"/>
    <property type="evidence" value="ECO:0007669"/>
    <property type="project" value="TreeGrafter"/>
</dbReference>
<evidence type="ECO:0000259" key="5">
    <source>
        <dbReference type="Pfam" id="PF00150"/>
    </source>
</evidence>
<dbReference type="EMBL" id="SHMF01000003">
    <property type="protein sequence ID" value="TAA34287.1"/>
    <property type="molecule type" value="Genomic_DNA"/>
</dbReference>
<organism evidence="6 7">
    <name type="scientific">Pseudoxanthomonas winnipegensis</name>
    <dbReference type="NCBI Taxonomy" id="2480810"/>
    <lineage>
        <taxon>Bacteria</taxon>
        <taxon>Pseudomonadati</taxon>
        <taxon>Pseudomonadota</taxon>
        <taxon>Gammaproteobacteria</taxon>
        <taxon>Lysobacterales</taxon>
        <taxon>Lysobacteraceae</taxon>
        <taxon>Pseudoxanthomonas</taxon>
    </lineage>
</organism>
<comment type="caution">
    <text evidence="6">The sequence shown here is derived from an EMBL/GenBank/DDBJ whole genome shotgun (WGS) entry which is preliminary data.</text>
</comment>
<evidence type="ECO:0000256" key="1">
    <source>
        <dbReference type="ARBA" id="ARBA00022729"/>
    </source>
</evidence>
<dbReference type="GO" id="GO:0009986">
    <property type="term" value="C:cell surface"/>
    <property type="evidence" value="ECO:0007669"/>
    <property type="project" value="TreeGrafter"/>
</dbReference>
<dbReference type="InterPro" id="IPR018087">
    <property type="entry name" value="Glyco_hydro_5_CS"/>
</dbReference>
<reference evidence="6 7" key="1">
    <citation type="submission" date="2019-02" db="EMBL/GenBank/DDBJ databases">
        <title>WGS of Pseudoxanthomonas species novum from clinical isolates.</title>
        <authorList>
            <person name="Bernier A.-M."/>
            <person name="Bernard K."/>
            <person name="Vachon A."/>
        </authorList>
    </citation>
    <scope>NUCLEOTIDE SEQUENCE [LARGE SCALE GENOMIC DNA]</scope>
    <source>
        <strain evidence="6 7">NML140781</strain>
    </source>
</reference>
<evidence type="ECO:0000313" key="6">
    <source>
        <dbReference type="EMBL" id="TAA34287.1"/>
    </source>
</evidence>
<dbReference type="AlphaFoldDB" id="A0A4Q8LRI1"/>
<dbReference type="InterPro" id="IPR050386">
    <property type="entry name" value="Glycosyl_hydrolase_5"/>
</dbReference>
<name>A0A4Q8LRI1_9GAMM</name>
<dbReference type="Proteomes" id="UP000292087">
    <property type="component" value="Unassembled WGS sequence"/>
</dbReference>
<proteinExistence type="inferred from homology"/>
<dbReference type="PANTHER" id="PTHR31297">
    <property type="entry name" value="GLUCAN ENDO-1,6-BETA-GLUCOSIDASE B"/>
    <property type="match status" value="1"/>
</dbReference>
<dbReference type="Pfam" id="PF00150">
    <property type="entry name" value="Cellulase"/>
    <property type="match status" value="1"/>
</dbReference>
<evidence type="ECO:0000256" key="2">
    <source>
        <dbReference type="ARBA" id="ARBA00022801"/>
    </source>
</evidence>
<keyword evidence="2 4" id="KW-0378">Hydrolase</keyword>
<dbReference type="PANTHER" id="PTHR31297:SF17">
    <property type="entry name" value="ENDOGLUCANASE"/>
    <property type="match status" value="1"/>
</dbReference>
<protein>
    <submittedName>
        <fullName evidence="6">Glycoside hydrolase family 5 protein</fullName>
    </submittedName>
</protein>